<accession>A0AAI8YCN3</accession>
<sequence length="190" mass="21548">MFMSEPSLQESIMVINIRSMHLASLTAPLHLLSYSALLGTQLYQTFIVTKICYDALPRSAFTTLQKRLFPIYFRVQSLLLLLTVVTVPPQGPLTLVANKAAWIPFTIAGVTALLNLMVYGPRTRDIMIERVHQATRDARNPDDVTEVSMEMQKLNRTFSRNHAMSIHLNLISIGATLFWGWRLALRLDFS</sequence>
<evidence type="ECO:0000256" key="4">
    <source>
        <dbReference type="ARBA" id="ARBA00023136"/>
    </source>
</evidence>
<dbReference type="PANTHER" id="PTHR23241">
    <property type="entry name" value="LATE EMBRYOGENESIS ABUNDANT PLANTS LEA-RELATED"/>
    <property type="match status" value="1"/>
</dbReference>
<dbReference type="InterPro" id="IPR053009">
    <property type="entry name" value="Xanthocillin_Biosynth-Assoc"/>
</dbReference>
<protein>
    <submittedName>
        <fullName evidence="7">Uu.00g025660.m01.CDS01</fullName>
    </submittedName>
</protein>
<feature type="transmembrane region" description="Helical" evidence="5">
    <location>
        <begin position="71"/>
        <end position="89"/>
    </location>
</feature>
<evidence type="ECO:0000313" key="7">
    <source>
        <dbReference type="EMBL" id="CAJ2499713.1"/>
    </source>
</evidence>
<comment type="subcellular location">
    <subcellularLocation>
        <location evidence="1">Membrane</location>
    </subcellularLocation>
</comment>
<dbReference type="GO" id="GO:0016020">
    <property type="term" value="C:membrane"/>
    <property type="evidence" value="ECO:0007669"/>
    <property type="project" value="UniProtKB-SubCell"/>
</dbReference>
<evidence type="ECO:0000259" key="6">
    <source>
        <dbReference type="Pfam" id="PF13664"/>
    </source>
</evidence>
<evidence type="ECO:0000313" key="8">
    <source>
        <dbReference type="Proteomes" id="UP001295740"/>
    </source>
</evidence>
<keyword evidence="4 5" id="KW-0472">Membrane</keyword>
<comment type="caution">
    <text evidence="7">The sequence shown here is derived from an EMBL/GenBank/DDBJ whole genome shotgun (WGS) entry which is preliminary data.</text>
</comment>
<organism evidence="7 8">
    <name type="scientific">Anthostomella pinea</name>
    <dbReference type="NCBI Taxonomy" id="933095"/>
    <lineage>
        <taxon>Eukaryota</taxon>
        <taxon>Fungi</taxon>
        <taxon>Dikarya</taxon>
        <taxon>Ascomycota</taxon>
        <taxon>Pezizomycotina</taxon>
        <taxon>Sordariomycetes</taxon>
        <taxon>Xylariomycetidae</taxon>
        <taxon>Xylariales</taxon>
        <taxon>Xylariaceae</taxon>
        <taxon>Anthostomella</taxon>
    </lineage>
</organism>
<dbReference type="Proteomes" id="UP001295740">
    <property type="component" value="Unassembled WGS sequence"/>
</dbReference>
<evidence type="ECO:0000256" key="2">
    <source>
        <dbReference type="ARBA" id="ARBA00022692"/>
    </source>
</evidence>
<dbReference type="EMBL" id="CAUWAG010000003">
    <property type="protein sequence ID" value="CAJ2499713.1"/>
    <property type="molecule type" value="Genomic_DNA"/>
</dbReference>
<keyword evidence="3 5" id="KW-1133">Transmembrane helix</keyword>
<gene>
    <name evidence="7" type="ORF">KHLLAP_LOCUS181</name>
</gene>
<keyword evidence="2 5" id="KW-0812">Transmembrane</keyword>
<proteinExistence type="predicted"/>
<keyword evidence="8" id="KW-1185">Reference proteome</keyword>
<evidence type="ECO:0000256" key="5">
    <source>
        <dbReference type="SAM" id="Phobius"/>
    </source>
</evidence>
<evidence type="ECO:0000256" key="3">
    <source>
        <dbReference type="ARBA" id="ARBA00022989"/>
    </source>
</evidence>
<feature type="transmembrane region" description="Helical" evidence="5">
    <location>
        <begin position="101"/>
        <end position="120"/>
    </location>
</feature>
<feature type="domain" description="TMEM205-like" evidence="6">
    <location>
        <begin position="32"/>
        <end position="131"/>
    </location>
</feature>
<reference evidence="7" key="1">
    <citation type="submission" date="2023-10" db="EMBL/GenBank/DDBJ databases">
        <authorList>
            <person name="Hackl T."/>
        </authorList>
    </citation>
    <scope>NUCLEOTIDE SEQUENCE</scope>
</reference>
<dbReference type="Pfam" id="PF13664">
    <property type="entry name" value="DUF4149"/>
    <property type="match status" value="1"/>
</dbReference>
<dbReference type="AlphaFoldDB" id="A0AAI8YCN3"/>
<feature type="transmembrane region" description="Helical" evidence="5">
    <location>
        <begin position="163"/>
        <end position="181"/>
    </location>
</feature>
<evidence type="ECO:0000256" key="1">
    <source>
        <dbReference type="ARBA" id="ARBA00004370"/>
    </source>
</evidence>
<dbReference type="PANTHER" id="PTHR23241:SF102">
    <property type="entry name" value="LD23009P"/>
    <property type="match status" value="1"/>
</dbReference>
<dbReference type="InterPro" id="IPR025423">
    <property type="entry name" value="TMEM205-like"/>
</dbReference>
<name>A0AAI8YCN3_9PEZI</name>